<dbReference type="AlphaFoldDB" id="A0A1J5G054"/>
<evidence type="ECO:0000256" key="5">
    <source>
        <dbReference type="ARBA" id="ARBA00022840"/>
    </source>
</evidence>
<dbReference type="CDD" id="cd07962">
    <property type="entry name" value="Anticodon_Ia_Val"/>
    <property type="match status" value="1"/>
</dbReference>
<sequence length="726" mass="83007">MPIMAEKQEKLPEKLTKPYEPANTEPRIYKLWEESGFFNPDNLPCSKEHKLETTNFCIIMPPPNANGRLHAGHGLTIALEDIMIRYQRMNGKKALWVPGADHAGFETQVVYEKKLEKEGRSRFKMDRKELYDEIMAFTLESKKHMESDVKALGASCDWSREKFTLDTSVVAEVQETFRKLYRDGLVYRGYRTVNWCTKHQTSLSDVETENVEKSDKLYYIKYGPFTVATVRPETIFGDVAVAVNPNDERYKKFIGQTIEVQHPANKLSLIIIGDKEVDPEFGTGALKITPAHDHNDFRMSETHKLPRVEVIDQFGKLNEKAGKYAGMKILEARTKVVEDLQTLGLIVKIEDYVHAVPTCYKCGTTIEPRVMPQWFVKMAPLAKLAGDAVRDGKIKFIPDNFEKIFLYWMDNTMDWNISRQIVWGIQIPALICAHCNAGALDTEHKEGSSCPTCGKPLTTETDTFDTWFSSGQWPLLALGYPEEADLGFYPTNVMETGKDLIFKWIPRMVIFGLYLTKEVPFHTVYLHGMVNDKHGKKMSKSKGNVVSPIELTDKYGADALRIGLVIGNTPGSDLALAEDKIKGYKHFCNKIWNATRFVLTNVGYTTLDTPKPAIIQRDEEILKEFNTAIASITSHYENFRFHLAGEELYHYFWDTFADVIIEEMKPRVMSNDEASRISAQWLLLNILATNIKMLHPFIPFITEEIWSILPREGKTLLIVEPWPKPF</sequence>
<evidence type="ECO:0000256" key="4">
    <source>
        <dbReference type="ARBA" id="ARBA00022741"/>
    </source>
</evidence>
<dbReference type="InterPro" id="IPR002300">
    <property type="entry name" value="aa-tRNA-synth_Ia"/>
</dbReference>
<comment type="caution">
    <text evidence="13">The sequence shown here is derived from an EMBL/GenBank/DDBJ whole genome shotgun (WGS) entry which is preliminary data.</text>
</comment>
<dbReference type="Pfam" id="PF08264">
    <property type="entry name" value="Anticodon_1"/>
    <property type="match status" value="1"/>
</dbReference>
<gene>
    <name evidence="13" type="ORF">AUK15_01075</name>
</gene>
<dbReference type="InterPro" id="IPR002303">
    <property type="entry name" value="Valyl-tRNA_ligase"/>
</dbReference>
<dbReference type="InterPro" id="IPR001412">
    <property type="entry name" value="aa-tRNA-synth_I_CS"/>
</dbReference>
<dbReference type="SUPFAM" id="SSF47323">
    <property type="entry name" value="Anticodon-binding domain of a subclass of class I aminoacyl-tRNA synthetases"/>
    <property type="match status" value="1"/>
</dbReference>
<dbReference type="Pfam" id="PF00133">
    <property type="entry name" value="tRNA-synt_1"/>
    <property type="match status" value="1"/>
</dbReference>
<dbReference type="PANTHER" id="PTHR11946:SF93">
    <property type="entry name" value="VALINE--TRNA LIGASE, CHLOROPLASTIC_MITOCHONDRIAL 2"/>
    <property type="match status" value="1"/>
</dbReference>
<accession>A0A1J5G054</accession>
<keyword evidence="2" id="KW-0963">Cytoplasm</keyword>
<evidence type="ECO:0000259" key="12">
    <source>
        <dbReference type="Pfam" id="PF08264"/>
    </source>
</evidence>
<dbReference type="NCBIfam" id="TIGR00422">
    <property type="entry name" value="valS"/>
    <property type="match status" value="1"/>
</dbReference>
<dbReference type="NCBIfam" id="NF004349">
    <property type="entry name" value="PRK05729.1"/>
    <property type="match status" value="1"/>
</dbReference>
<keyword evidence="3 10" id="KW-0436">Ligase</keyword>
<evidence type="ECO:0000256" key="10">
    <source>
        <dbReference type="RuleBase" id="RU363035"/>
    </source>
</evidence>
<keyword evidence="6 10" id="KW-0648">Protein biosynthesis</keyword>
<name>A0A1J5G054_9BACT</name>
<evidence type="ECO:0000256" key="9">
    <source>
        <dbReference type="NCBIfam" id="TIGR00422"/>
    </source>
</evidence>
<dbReference type="Gene3D" id="3.90.740.10">
    <property type="entry name" value="Valyl/Leucyl/Isoleucyl-tRNA synthetase, editing domain"/>
    <property type="match status" value="1"/>
</dbReference>
<evidence type="ECO:0000256" key="2">
    <source>
        <dbReference type="ARBA" id="ARBA00022490"/>
    </source>
</evidence>
<comment type="catalytic activity">
    <reaction evidence="8">
        <text>tRNA(Val) + L-valine + ATP = L-valyl-tRNA(Val) + AMP + diphosphate</text>
        <dbReference type="Rhea" id="RHEA:10704"/>
        <dbReference type="Rhea" id="RHEA-COMP:9672"/>
        <dbReference type="Rhea" id="RHEA-COMP:9708"/>
        <dbReference type="ChEBI" id="CHEBI:30616"/>
        <dbReference type="ChEBI" id="CHEBI:33019"/>
        <dbReference type="ChEBI" id="CHEBI:57762"/>
        <dbReference type="ChEBI" id="CHEBI:78442"/>
        <dbReference type="ChEBI" id="CHEBI:78537"/>
        <dbReference type="ChEBI" id="CHEBI:456215"/>
        <dbReference type="EC" id="6.1.1.9"/>
    </reaction>
</comment>
<evidence type="ECO:0000256" key="6">
    <source>
        <dbReference type="ARBA" id="ARBA00022917"/>
    </source>
</evidence>
<evidence type="ECO:0000256" key="3">
    <source>
        <dbReference type="ARBA" id="ARBA00022598"/>
    </source>
</evidence>
<feature type="domain" description="Aminoacyl-tRNA synthetase class Ia" evidence="11">
    <location>
        <begin position="28"/>
        <end position="574"/>
    </location>
</feature>
<dbReference type="GO" id="GO:0004832">
    <property type="term" value="F:valine-tRNA ligase activity"/>
    <property type="evidence" value="ECO:0007669"/>
    <property type="project" value="UniProtKB-UniRule"/>
</dbReference>
<comment type="similarity">
    <text evidence="10">Belongs to the class-I aminoacyl-tRNA synthetase family.</text>
</comment>
<keyword evidence="7 10" id="KW-0030">Aminoacyl-tRNA synthetase</keyword>
<dbReference type="InterPro" id="IPR009080">
    <property type="entry name" value="tRNAsynth_Ia_anticodon-bd"/>
</dbReference>
<dbReference type="EC" id="6.1.1.9" evidence="1 9"/>
<dbReference type="EMBL" id="MNYX01000029">
    <property type="protein sequence ID" value="OIP65945.1"/>
    <property type="molecule type" value="Genomic_DNA"/>
</dbReference>
<organism evidence="13 14">
    <name type="scientific">Candidatus Nomurabacteria bacterium CG2_30_43_9</name>
    <dbReference type="NCBI Taxonomy" id="1805283"/>
    <lineage>
        <taxon>Bacteria</taxon>
        <taxon>Candidatus Nomuraibacteriota</taxon>
    </lineage>
</organism>
<dbReference type="InterPro" id="IPR033705">
    <property type="entry name" value="Anticodon_Ia_Val"/>
</dbReference>
<dbReference type="InterPro" id="IPR014729">
    <property type="entry name" value="Rossmann-like_a/b/a_fold"/>
</dbReference>
<dbReference type="Gene3D" id="1.10.730.10">
    <property type="entry name" value="Isoleucyl-tRNA Synthetase, Domain 1"/>
    <property type="match status" value="1"/>
</dbReference>
<evidence type="ECO:0000313" key="13">
    <source>
        <dbReference type="EMBL" id="OIP65945.1"/>
    </source>
</evidence>
<dbReference type="SUPFAM" id="SSF52374">
    <property type="entry name" value="Nucleotidylyl transferase"/>
    <property type="match status" value="1"/>
</dbReference>
<evidence type="ECO:0000256" key="1">
    <source>
        <dbReference type="ARBA" id="ARBA00013169"/>
    </source>
</evidence>
<dbReference type="Gene3D" id="3.40.50.620">
    <property type="entry name" value="HUPs"/>
    <property type="match status" value="2"/>
</dbReference>
<dbReference type="GO" id="GO:0006438">
    <property type="term" value="P:valyl-tRNA aminoacylation"/>
    <property type="evidence" value="ECO:0007669"/>
    <property type="project" value="UniProtKB-UniRule"/>
</dbReference>
<evidence type="ECO:0000313" key="14">
    <source>
        <dbReference type="Proteomes" id="UP000182059"/>
    </source>
</evidence>
<dbReference type="GO" id="GO:0005829">
    <property type="term" value="C:cytosol"/>
    <property type="evidence" value="ECO:0007669"/>
    <property type="project" value="TreeGrafter"/>
</dbReference>
<protein>
    <recommendedName>
        <fullName evidence="1 9">Valine--tRNA ligase</fullName>
        <ecNumber evidence="1 9">6.1.1.9</ecNumber>
    </recommendedName>
</protein>
<dbReference type="PRINTS" id="PR00986">
    <property type="entry name" value="TRNASYNTHVAL"/>
</dbReference>
<dbReference type="GO" id="GO:0005524">
    <property type="term" value="F:ATP binding"/>
    <property type="evidence" value="ECO:0007669"/>
    <property type="project" value="UniProtKB-KW"/>
</dbReference>
<dbReference type="InterPro" id="IPR013155">
    <property type="entry name" value="M/V/L/I-tRNA-synth_anticd-bd"/>
</dbReference>
<dbReference type="InterPro" id="IPR009008">
    <property type="entry name" value="Val/Leu/Ile-tRNA-synth_edit"/>
</dbReference>
<dbReference type="PANTHER" id="PTHR11946">
    <property type="entry name" value="VALYL-TRNA SYNTHETASES"/>
    <property type="match status" value="1"/>
</dbReference>
<dbReference type="Gene3D" id="2.170.220.10">
    <property type="match status" value="1"/>
</dbReference>
<keyword evidence="5 10" id="KW-0067">ATP-binding</keyword>
<dbReference type="SUPFAM" id="SSF50677">
    <property type="entry name" value="ValRS/IleRS/LeuRS editing domain"/>
    <property type="match status" value="1"/>
</dbReference>
<evidence type="ECO:0000256" key="8">
    <source>
        <dbReference type="ARBA" id="ARBA00047552"/>
    </source>
</evidence>
<keyword evidence="4 10" id="KW-0547">Nucleotide-binding</keyword>
<feature type="domain" description="Methionyl/Valyl/Leucyl/Isoleucyl-tRNA synthetase anticodon-binding" evidence="12">
    <location>
        <begin position="618"/>
        <end position="724"/>
    </location>
</feature>
<dbReference type="Proteomes" id="UP000182059">
    <property type="component" value="Unassembled WGS sequence"/>
</dbReference>
<dbReference type="GO" id="GO:0002161">
    <property type="term" value="F:aminoacyl-tRNA deacylase activity"/>
    <property type="evidence" value="ECO:0007669"/>
    <property type="project" value="InterPro"/>
</dbReference>
<dbReference type="PROSITE" id="PS00178">
    <property type="entry name" value="AA_TRNA_LIGASE_I"/>
    <property type="match status" value="1"/>
</dbReference>
<proteinExistence type="inferred from homology"/>
<evidence type="ECO:0000256" key="7">
    <source>
        <dbReference type="ARBA" id="ARBA00023146"/>
    </source>
</evidence>
<reference evidence="13 14" key="1">
    <citation type="journal article" date="2016" name="Environ. Microbiol.">
        <title>Genomic resolution of a cold subsurface aquifer community provides metabolic insights for novel microbes adapted to high CO concentrations.</title>
        <authorList>
            <person name="Probst A.J."/>
            <person name="Castelle C.J."/>
            <person name="Singh A."/>
            <person name="Brown C.T."/>
            <person name="Anantharaman K."/>
            <person name="Sharon I."/>
            <person name="Hug L.A."/>
            <person name="Burstein D."/>
            <person name="Emerson J.B."/>
            <person name="Thomas B.C."/>
            <person name="Banfield J.F."/>
        </authorList>
    </citation>
    <scope>NUCLEOTIDE SEQUENCE [LARGE SCALE GENOMIC DNA]</scope>
    <source>
        <strain evidence="13">CG2_30_43_9</strain>
    </source>
</reference>
<evidence type="ECO:0000259" key="11">
    <source>
        <dbReference type="Pfam" id="PF00133"/>
    </source>
</evidence>